<keyword evidence="4" id="KW-1133">Transmembrane helix</keyword>
<dbReference type="PANTHER" id="PTHR32089">
    <property type="entry name" value="METHYL-ACCEPTING CHEMOTAXIS PROTEIN MCPB"/>
    <property type="match status" value="1"/>
</dbReference>
<name>A0A1I0B8C6_9FIRM</name>
<feature type="transmembrane region" description="Helical" evidence="4">
    <location>
        <begin position="42"/>
        <end position="63"/>
    </location>
</feature>
<dbReference type="InterPro" id="IPR004089">
    <property type="entry name" value="MCPsignal_dom"/>
</dbReference>
<keyword evidence="4" id="KW-0812">Transmembrane</keyword>
<reference evidence="6 7" key="1">
    <citation type="submission" date="2016-10" db="EMBL/GenBank/DDBJ databases">
        <authorList>
            <person name="de Groot N.N."/>
        </authorList>
    </citation>
    <scope>NUCLEOTIDE SEQUENCE [LARGE SCALE GENOMIC DNA]</scope>
    <source>
        <strain evidence="6 7">DSM 1801</strain>
    </source>
</reference>
<dbReference type="PROSITE" id="PS50111">
    <property type="entry name" value="CHEMOTAXIS_TRANSDUC_2"/>
    <property type="match status" value="1"/>
</dbReference>
<dbReference type="PANTHER" id="PTHR32089:SF112">
    <property type="entry name" value="LYSOZYME-LIKE PROTEIN-RELATED"/>
    <property type="match status" value="1"/>
</dbReference>
<feature type="transmembrane region" description="Helical" evidence="4">
    <location>
        <begin position="78"/>
        <end position="106"/>
    </location>
</feature>
<evidence type="ECO:0000256" key="1">
    <source>
        <dbReference type="ARBA" id="ARBA00023224"/>
    </source>
</evidence>
<feature type="transmembrane region" description="Helical" evidence="4">
    <location>
        <begin position="144"/>
        <end position="163"/>
    </location>
</feature>
<evidence type="ECO:0000313" key="7">
    <source>
        <dbReference type="Proteomes" id="UP000199800"/>
    </source>
</evidence>
<dbReference type="GO" id="GO:0007165">
    <property type="term" value="P:signal transduction"/>
    <property type="evidence" value="ECO:0007669"/>
    <property type="project" value="UniProtKB-KW"/>
</dbReference>
<keyword evidence="1 2" id="KW-0807">Transducer</keyword>
<protein>
    <submittedName>
        <fullName evidence="6">Methyl-accepting chemotaxis protein</fullName>
    </submittedName>
</protein>
<evidence type="ECO:0000259" key="5">
    <source>
        <dbReference type="PROSITE" id="PS50111"/>
    </source>
</evidence>
<dbReference type="EMBL" id="FOHN01000007">
    <property type="protein sequence ID" value="SET02777.1"/>
    <property type="molecule type" value="Genomic_DNA"/>
</dbReference>
<feature type="coiled-coil region" evidence="3">
    <location>
        <begin position="361"/>
        <end position="388"/>
    </location>
</feature>
<feature type="transmembrane region" description="Helical" evidence="4">
    <location>
        <begin position="118"/>
        <end position="138"/>
    </location>
</feature>
<evidence type="ECO:0000256" key="2">
    <source>
        <dbReference type="PROSITE-ProRule" id="PRU00284"/>
    </source>
</evidence>
<keyword evidence="7" id="KW-1185">Reference proteome</keyword>
<dbReference type="SMART" id="SM00283">
    <property type="entry name" value="MA"/>
    <property type="match status" value="1"/>
</dbReference>
<dbReference type="Pfam" id="PF00015">
    <property type="entry name" value="MCPsignal"/>
    <property type="match status" value="1"/>
</dbReference>
<dbReference type="Gene3D" id="1.10.287.950">
    <property type="entry name" value="Methyl-accepting chemotaxis protein"/>
    <property type="match status" value="1"/>
</dbReference>
<dbReference type="SUPFAM" id="SSF58104">
    <property type="entry name" value="Methyl-accepting chemotaxis protein (MCP) signaling domain"/>
    <property type="match status" value="1"/>
</dbReference>
<gene>
    <name evidence="6" type="ORF">SAMN04487772_1079</name>
</gene>
<sequence length="492" mass="54260">MFHTEQDVFRRKNWLFLLSWGIVIATLELAFIVEYFTGKQDLAYVSVLSLIAIIPYILAHVYYKKTDGLGRKIADFGIIAYCVFVCVTFIHAFSISNVLFFVPFVICLQIYSNQKLNLRFTSIAFFEVIAVIVYWYTIKGWNSSVYVAVYETVIAVYALLILFSNISSKIMSQTNAWRLGKIEDQAANAEQKTSTIVEASNEVALQIQQIKESIDTNADLIDKMNSSMGEVKHGMEEVSNALSDQTQAAITIQKTVDQVAGLASELAVNSEQSKENVELSSQNIEQVKAITQQVTGDSILVNEQMKALVDKANKVRSVTDVIHEIASQTNLLALNASIEAARAGEAGKGFAVVADEIRSLADSTKDSIAQIEQILTELEESSRQADNRLASMLNGMEEQNTRINDTYNSLNQVTSSLLELMKDMANISAQMNVVQKETASVVESVNDMSGISKNVSATATEVYELSNSAKAESEKVSESAGIITESMENLTK</sequence>
<dbReference type="STRING" id="29364.SAMN04487772_1079"/>
<evidence type="ECO:0000256" key="3">
    <source>
        <dbReference type="SAM" id="Coils"/>
    </source>
</evidence>
<keyword evidence="4" id="KW-0472">Membrane</keyword>
<organism evidence="6 7">
    <name type="scientific">[Clostridium] polysaccharolyticum</name>
    <dbReference type="NCBI Taxonomy" id="29364"/>
    <lineage>
        <taxon>Bacteria</taxon>
        <taxon>Bacillati</taxon>
        <taxon>Bacillota</taxon>
        <taxon>Clostridia</taxon>
        <taxon>Lachnospirales</taxon>
        <taxon>Lachnospiraceae</taxon>
    </lineage>
</organism>
<keyword evidence="3" id="KW-0175">Coiled coil</keyword>
<evidence type="ECO:0000256" key="4">
    <source>
        <dbReference type="SAM" id="Phobius"/>
    </source>
</evidence>
<evidence type="ECO:0000313" key="6">
    <source>
        <dbReference type="EMBL" id="SET02777.1"/>
    </source>
</evidence>
<dbReference type="RefSeq" id="WP_177180661.1">
    <property type="nucleotide sequence ID" value="NZ_FOHN01000007.1"/>
</dbReference>
<dbReference type="GO" id="GO:0016020">
    <property type="term" value="C:membrane"/>
    <property type="evidence" value="ECO:0007669"/>
    <property type="project" value="InterPro"/>
</dbReference>
<feature type="transmembrane region" description="Helical" evidence="4">
    <location>
        <begin position="14"/>
        <end position="35"/>
    </location>
</feature>
<dbReference type="AlphaFoldDB" id="A0A1I0B8C6"/>
<feature type="domain" description="Methyl-accepting transducer" evidence="5">
    <location>
        <begin position="220"/>
        <end position="446"/>
    </location>
</feature>
<dbReference type="Proteomes" id="UP000199800">
    <property type="component" value="Unassembled WGS sequence"/>
</dbReference>
<proteinExistence type="predicted"/>
<accession>A0A1I0B8C6</accession>